<evidence type="ECO:0000256" key="4">
    <source>
        <dbReference type="ARBA" id="ARBA00022691"/>
    </source>
</evidence>
<dbReference type="PANTHER" id="PTHR35863">
    <property type="entry name" value="COBALT-PRECORRIN-5B C(1)-METHYLTRANSFERASE"/>
    <property type="match status" value="1"/>
</dbReference>
<dbReference type="Proteomes" id="UP000295008">
    <property type="component" value="Unassembled WGS sequence"/>
</dbReference>
<sequence length="368" mass="39016">MNGLRQGFTTGTAAAAAVKAALLCMAGEENHTVEVSLLQGGKLEIPVQSCGRVDSDPGAYYGEIVKDAGDDPDVTHGLLIRAEIRRLPGTAVVLNGGAGVGRVTKPGLPVPPGEPAINPVPRRMILQAVDETPIRQGLEITIIVPRGAEVAPRTLNPRLGIVGGISILGTTGIVKPVSEEAWRDSLVPQLNVIAAAGHDTALLTPGRQGLNWALQRGIPEEQIAETSNFIGFMLEQSQKAGFRQVILWGHYGKLLKVAAGVFKTHNRVADARLETLIAISALLGAAPELLRRIDSANTTEEAVQQLTAAGLDRPVLDAAAERASRKAGERYGIPAVGTVLLDRNGVIRGSDRNAERIMRERRWTPTGS</sequence>
<keyword evidence="1 5" id="KW-0169">Cobalamin biosynthesis</keyword>
<accession>A0A4R1S4N6</accession>
<dbReference type="AlphaFoldDB" id="A0A4R1S4N6"/>
<name>A0A4R1S4N6_HYDET</name>
<evidence type="ECO:0000256" key="5">
    <source>
        <dbReference type="HAMAP-Rule" id="MF_00787"/>
    </source>
</evidence>
<dbReference type="Gene3D" id="3.30.2110.10">
    <property type="entry name" value="CbiD-like"/>
    <property type="match status" value="1"/>
</dbReference>
<dbReference type="Pfam" id="PF01888">
    <property type="entry name" value="CbiD"/>
    <property type="match status" value="1"/>
</dbReference>
<dbReference type="HAMAP" id="MF_00787">
    <property type="entry name" value="CbiD"/>
    <property type="match status" value="1"/>
</dbReference>
<dbReference type="GO" id="GO:0019251">
    <property type="term" value="P:anaerobic cobalamin biosynthetic process"/>
    <property type="evidence" value="ECO:0007669"/>
    <property type="project" value="UniProtKB-UniRule"/>
</dbReference>
<dbReference type="GO" id="GO:0032259">
    <property type="term" value="P:methylation"/>
    <property type="evidence" value="ECO:0007669"/>
    <property type="project" value="UniProtKB-KW"/>
</dbReference>
<evidence type="ECO:0000256" key="2">
    <source>
        <dbReference type="ARBA" id="ARBA00022603"/>
    </source>
</evidence>
<comment type="catalytic activity">
    <reaction evidence="5">
        <text>Co-precorrin-5B + S-adenosyl-L-methionine = Co-precorrin-6A + S-adenosyl-L-homocysteine</text>
        <dbReference type="Rhea" id="RHEA:26285"/>
        <dbReference type="ChEBI" id="CHEBI:57856"/>
        <dbReference type="ChEBI" id="CHEBI:59789"/>
        <dbReference type="ChEBI" id="CHEBI:60063"/>
        <dbReference type="ChEBI" id="CHEBI:60064"/>
        <dbReference type="EC" id="2.1.1.195"/>
    </reaction>
</comment>
<dbReference type="NCBIfam" id="TIGR00312">
    <property type="entry name" value="cbiD"/>
    <property type="match status" value="1"/>
</dbReference>
<dbReference type="RefSeq" id="WP_132013008.1">
    <property type="nucleotide sequence ID" value="NZ_SLUN01000004.1"/>
</dbReference>
<comment type="function">
    <text evidence="5">Catalyzes the methylation of C-1 in cobalt-precorrin-5B to form cobalt-precorrin-6A.</text>
</comment>
<dbReference type="GO" id="GO:0043780">
    <property type="term" value="F:cobalt-precorrin-5B C1-methyltransferase activity"/>
    <property type="evidence" value="ECO:0007669"/>
    <property type="project" value="RHEA"/>
</dbReference>
<evidence type="ECO:0000256" key="3">
    <source>
        <dbReference type="ARBA" id="ARBA00022679"/>
    </source>
</evidence>
<dbReference type="EMBL" id="SLUN01000004">
    <property type="protein sequence ID" value="TCL74069.1"/>
    <property type="molecule type" value="Genomic_DNA"/>
</dbReference>
<protein>
    <recommendedName>
        <fullName evidence="5">Cobalt-precorrin-5B C(1)-methyltransferase</fullName>
        <ecNumber evidence="5">2.1.1.195</ecNumber>
    </recommendedName>
    <alternativeName>
        <fullName evidence="5">Cobalt-precorrin-6A synthase</fullName>
    </alternativeName>
</protein>
<proteinExistence type="inferred from homology"/>
<dbReference type="PIRSF" id="PIRSF026782">
    <property type="entry name" value="CbiD"/>
    <property type="match status" value="1"/>
</dbReference>
<keyword evidence="4 5" id="KW-0949">S-adenosyl-L-methionine</keyword>
<keyword evidence="7" id="KW-1185">Reference proteome</keyword>
<keyword evidence="3 5" id="KW-0808">Transferase</keyword>
<evidence type="ECO:0000313" key="6">
    <source>
        <dbReference type="EMBL" id="TCL74069.1"/>
    </source>
</evidence>
<evidence type="ECO:0000256" key="1">
    <source>
        <dbReference type="ARBA" id="ARBA00022573"/>
    </source>
</evidence>
<dbReference type="SUPFAM" id="SSF111342">
    <property type="entry name" value="CbiD-like"/>
    <property type="match status" value="1"/>
</dbReference>
<organism evidence="6 7">
    <name type="scientific">Hydrogenispora ethanolica</name>
    <dbReference type="NCBI Taxonomy" id="1082276"/>
    <lineage>
        <taxon>Bacteria</taxon>
        <taxon>Bacillati</taxon>
        <taxon>Bacillota</taxon>
        <taxon>Hydrogenispora</taxon>
    </lineage>
</organism>
<keyword evidence="2 5" id="KW-0489">Methyltransferase</keyword>
<comment type="caution">
    <text evidence="6">The sequence shown here is derived from an EMBL/GenBank/DDBJ whole genome shotgun (WGS) entry which is preliminary data.</text>
</comment>
<evidence type="ECO:0000313" key="7">
    <source>
        <dbReference type="Proteomes" id="UP000295008"/>
    </source>
</evidence>
<dbReference type="InterPro" id="IPR002748">
    <property type="entry name" value="CbiD"/>
</dbReference>
<dbReference type="OrthoDB" id="6439987at2"/>
<dbReference type="EC" id="2.1.1.195" evidence="5"/>
<reference evidence="6 7" key="1">
    <citation type="submission" date="2019-03" db="EMBL/GenBank/DDBJ databases">
        <title>Genomic Encyclopedia of Type Strains, Phase IV (KMG-IV): sequencing the most valuable type-strain genomes for metagenomic binning, comparative biology and taxonomic classification.</title>
        <authorList>
            <person name="Goeker M."/>
        </authorList>
    </citation>
    <scope>NUCLEOTIDE SEQUENCE [LARGE SCALE GENOMIC DNA]</scope>
    <source>
        <strain evidence="6 7">LX-B</strain>
    </source>
</reference>
<gene>
    <name evidence="5" type="primary">cbiD</name>
    <name evidence="6" type="ORF">EDC14_10043</name>
</gene>
<comment type="pathway">
    <text evidence="5">Cofactor biosynthesis; adenosylcobalamin biosynthesis; cob(II)yrinate a,c-diamide from sirohydrochlorin (anaerobic route): step 6/10.</text>
</comment>
<dbReference type="PANTHER" id="PTHR35863:SF1">
    <property type="entry name" value="COBALT-PRECORRIN-5B C(1)-METHYLTRANSFERASE"/>
    <property type="match status" value="1"/>
</dbReference>
<comment type="similarity">
    <text evidence="5">Belongs to the CbiD family.</text>
</comment>
<dbReference type="UniPathway" id="UPA00148">
    <property type="reaction ID" value="UER00227"/>
</dbReference>
<dbReference type="InterPro" id="IPR036074">
    <property type="entry name" value="CbiD_sf"/>
</dbReference>